<feature type="transmembrane region" description="Helical" evidence="1">
    <location>
        <begin position="32"/>
        <end position="49"/>
    </location>
</feature>
<protein>
    <submittedName>
        <fullName evidence="3">Thioredoxin</fullName>
    </submittedName>
</protein>
<dbReference type="EMBL" id="NFEL01000045">
    <property type="protein sequence ID" value="OUA07900.1"/>
    <property type="molecule type" value="Genomic_DNA"/>
</dbReference>
<dbReference type="CDD" id="cd02947">
    <property type="entry name" value="TRX_family"/>
    <property type="match status" value="1"/>
</dbReference>
<dbReference type="Proteomes" id="UP000195030">
    <property type="component" value="Unassembled WGS sequence"/>
</dbReference>
<dbReference type="AlphaFoldDB" id="A0A243GJH2"/>
<keyword evidence="1" id="KW-0472">Membrane</keyword>
<evidence type="ECO:0000313" key="4">
    <source>
        <dbReference type="Proteomes" id="UP000195030"/>
    </source>
</evidence>
<accession>A0A243GJH2</accession>
<gene>
    <name evidence="3" type="ORF">BK772_15790</name>
</gene>
<comment type="caution">
    <text evidence="3">The sequence shown here is derived from an EMBL/GenBank/DDBJ whole genome shotgun (WGS) entry which is preliminary data.</text>
</comment>
<dbReference type="Pfam" id="PF00085">
    <property type="entry name" value="Thioredoxin"/>
    <property type="match status" value="1"/>
</dbReference>
<evidence type="ECO:0000313" key="3">
    <source>
        <dbReference type="EMBL" id="OUA07900.1"/>
    </source>
</evidence>
<dbReference type="InterPro" id="IPR036249">
    <property type="entry name" value="Thioredoxin-like_sf"/>
</dbReference>
<keyword evidence="1" id="KW-0812">Transmembrane</keyword>
<proteinExistence type="predicted"/>
<dbReference type="SUPFAM" id="SSF52833">
    <property type="entry name" value="Thioredoxin-like"/>
    <property type="match status" value="1"/>
</dbReference>
<dbReference type="Gene3D" id="3.40.30.10">
    <property type="entry name" value="Glutaredoxin"/>
    <property type="match status" value="1"/>
</dbReference>
<dbReference type="PROSITE" id="PS00194">
    <property type="entry name" value="THIOREDOXIN_1"/>
    <property type="match status" value="1"/>
</dbReference>
<dbReference type="InterPro" id="IPR017937">
    <property type="entry name" value="Thioredoxin_CS"/>
</dbReference>
<reference evidence="3 4" key="1">
    <citation type="submission" date="2016-10" db="EMBL/GenBank/DDBJ databases">
        <title>Comparative genomics of Bacillus thuringiensis reveals a path to pathogens against multiple invertebrate hosts.</title>
        <authorList>
            <person name="Zheng J."/>
            <person name="Gao Q."/>
            <person name="Liu H."/>
            <person name="Peng D."/>
            <person name="Ruan L."/>
            <person name="Sun M."/>
        </authorList>
    </citation>
    <scope>NUCLEOTIDE SEQUENCE [LARGE SCALE GENOMIC DNA]</scope>
    <source>
        <strain evidence="3">CTC</strain>
    </source>
</reference>
<dbReference type="InterPro" id="IPR013766">
    <property type="entry name" value="Thioredoxin_domain"/>
</dbReference>
<evidence type="ECO:0000259" key="2">
    <source>
        <dbReference type="Pfam" id="PF00085"/>
    </source>
</evidence>
<keyword evidence="1" id="KW-1133">Transmembrane helix</keyword>
<name>A0A243GJH2_BACTF</name>
<evidence type="ECO:0000256" key="1">
    <source>
        <dbReference type="SAM" id="Phobius"/>
    </source>
</evidence>
<sequence>MRSFLEIHLWVALHFSKGLNIFSKSGVTMKKMILFSLVIISILAGIFFVQKGNKNQKLEVSKLQDGNYYQNSIPIKQLKADLINNEKHVIYFYKEGCLYCEQVSPIIVPMAKDKNIPMKVINLGEYPIEEWDNFRIEAVPTIVEYRNGKEKNRIEGAHSETSYKEWFNSIR</sequence>
<feature type="domain" description="Thioredoxin" evidence="2">
    <location>
        <begin position="80"/>
        <end position="166"/>
    </location>
</feature>
<organism evidence="3 4">
    <name type="scientific">Bacillus thuringiensis subsp. finitimus</name>
    <dbReference type="NCBI Taxonomy" id="29337"/>
    <lineage>
        <taxon>Bacteria</taxon>
        <taxon>Bacillati</taxon>
        <taxon>Bacillota</taxon>
        <taxon>Bacilli</taxon>
        <taxon>Bacillales</taxon>
        <taxon>Bacillaceae</taxon>
        <taxon>Bacillus</taxon>
        <taxon>Bacillus cereus group</taxon>
    </lineage>
</organism>